<organism evidence="2 3">
    <name type="scientific">Streptomyces tanashiensis</name>
    <dbReference type="NCBI Taxonomy" id="67367"/>
    <lineage>
        <taxon>Bacteria</taxon>
        <taxon>Bacillati</taxon>
        <taxon>Actinomycetota</taxon>
        <taxon>Actinomycetes</taxon>
        <taxon>Kitasatosporales</taxon>
        <taxon>Streptomycetaceae</taxon>
        <taxon>Streptomyces</taxon>
    </lineage>
</organism>
<feature type="region of interest" description="Disordered" evidence="1">
    <location>
        <begin position="1"/>
        <end position="142"/>
    </location>
</feature>
<protein>
    <submittedName>
        <fullName evidence="2">Uncharacterized protein</fullName>
    </submittedName>
</protein>
<dbReference type="RefSeq" id="WP_267257763.1">
    <property type="nucleotide sequence ID" value="NZ_CP084204.1"/>
</dbReference>
<name>A0ABY6QP49_9ACTN</name>
<evidence type="ECO:0000313" key="3">
    <source>
        <dbReference type="Proteomes" id="UP001164506"/>
    </source>
</evidence>
<accession>A0ABY6QP49</accession>
<dbReference type="Proteomes" id="UP001164506">
    <property type="component" value="Chromosome"/>
</dbReference>
<keyword evidence="3" id="KW-1185">Reference proteome</keyword>
<feature type="compositionally biased region" description="Basic and acidic residues" evidence="1">
    <location>
        <begin position="95"/>
        <end position="114"/>
    </location>
</feature>
<evidence type="ECO:0000313" key="2">
    <source>
        <dbReference type="EMBL" id="UZX19251.1"/>
    </source>
</evidence>
<evidence type="ECO:0000256" key="1">
    <source>
        <dbReference type="SAM" id="MobiDB-lite"/>
    </source>
</evidence>
<feature type="compositionally biased region" description="Basic and acidic residues" evidence="1">
    <location>
        <begin position="30"/>
        <end position="40"/>
    </location>
</feature>
<sequence length="224" mass="23817">MREHDPREQSGDGADATPPMYPGESTDVGGDERDAGRGRGTDTGAPTRTEAGSASETAADSGVDTGTAADSGVDTGTAADSGVEHETGAGNGLRTGDRSGTDTEAAPERDREPDTPTGLGQDATVRSGEAGEEGAPARLLDSADEEAFRHRWHEIQSRFVDDPREAVHEADALVTDVIRKLAATFGDRKKDLEGQWNEGEDVDTESLRKALRQYRSFFNRLLTT</sequence>
<gene>
    <name evidence="2" type="ORF">LDH80_00105</name>
</gene>
<proteinExistence type="predicted"/>
<dbReference type="GeneID" id="95597804"/>
<dbReference type="EMBL" id="CP084204">
    <property type="protein sequence ID" value="UZX19251.1"/>
    <property type="molecule type" value="Genomic_DNA"/>
</dbReference>
<feature type="compositionally biased region" description="Basic and acidic residues" evidence="1">
    <location>
        <begin position="1"/>
        <end position="10"/>
    </location>
</feature>
<reference evidence="2" key="1">
    <citation type="submission" date="2021-09" db="EMBL/GenBank/DDBJ databases">
        <title>Complete genome sequence and metabolic characterization of Streptomyces tanashiensis DSM 731 the producer of antibacterial Kalafungin and diverse secondary metabolites.</title>
        <authorList>
            <person name="Abbasi M.N."/>
            <person name="Anwar M.N."/>
            <person name="Alam K."/>
            <person name="Shoaib M."/>
            <person name="Lin Z."/>
            <person name="Hayat M."/>
            <person name="Ali M.I."/>
            <person name="Malik H.M.T."/>
            <person name="Ahmed I."/>
            <person name="Li A."/>
            <person name="Hailong Wang H."/>
            <person name="Zhang Y."/>
        </authorList>
    </citation>
    <scope>NUCLEOTIDE SEQUENCE</scope>
    <source>
        <strain evidence="2">Kala</strain>
    </source>
</reference>